<dbReference type="KEGG" id="sspb:CP982_14900"/>
<dbReference type="AlphaFoldDB" id="A0A5P2XBB8"/>
<dbReference type="EMBL" id="CP023690">
    <property type="protein sequence ID" value="QEV59866.1"/>
    <property type="molecule type" value="Genomic_DNA"/>
</dbReference>
<dbReference type="OrthoDB" id="9919349at2"/>
<reference evidence="1 4" key="2">
    <citation type="submission" date="2020-08" db="EMBL/GenBank/DDBJ databases">
        <title>Genomic Encyclopedia of Type Strains, Phase III (KMG-III): the genomes of soil and plant-associated and newly described type strains.</title>
        <authorList>
            <person name="Whitman W."/>
        </authorList>
    </citation>
    <scope>NUCLEOTIDE SEQUENCE [LARGE SCALE GENOMIC DNA]</scope>
    <source>
        <strain evidence="1 4">CECT 3146</strain>
    </source>
</reference>
<protein>
    <submittedName>
        <fullName evidence="2">Uncharacterized protein</fullName>
    </submittedName>
</protein>
<dbReference type="EMBL" id="JACHJD010000003">
    <property type="protein sequence ID" value="MBB5103345.1"/>
    <property type="molecule type" value="Genomic_DNA"/>
</dbReference>
<dbReference type="Proteomes" id="UP000549009">
    <property type="component" value="Unassembled WGS sequence"/>
</dbReference>
<gene>
    <name evidence="2" type="ORF">CP982_14900</name>
    <name evidence="1" type="ORF">FHS40_002398</name>
</gene>
<dbReference type="Proteomes" id="UP000326505">
    <property type="component" value="Chromosome"/>
</dbReference>
<name>A0A5P2XBB8_STRST</name>
<evidence type="ECO:0000313" key="1">
    <source>
        <dbReference type="EMBL" id="MBB5103345.1"/>
    </source>
</evidence>
<reference evidence="2 3" key="1">
    <citation type="submission" date="2017-09" db="EMBL/GenBank/DDBJ databases">
        <authorList>
            <person name="Lee N."/>
            <person name="Cho B.-K."/>
        </authorList>
    </citation>
    <scope>NUCLEOTIDE SEQUENCE [LARGE SCALE GENOMIC DNA]</scope>
    <source>
        <strain evidence="2 3">ATCC 27465</strain>
    </source>
</reference>
<evidence type="ECO:0000313" key="3">
    <source>
        <dbReference type="Proteomes" id="UP000326505"/>
    </source>
</evidence>
<evidence type="ECO:0000313" key="4">
    <source>
        <dbReference type="Proteomes" id="UP000549009"/>
    </source>
</evidence>
<accession>A0A5P2XBB8</accession>
<keyword evidence="4" id="KW-1185">Reference proteome</keyword>
<proteinExistence type="predicted"/>
<sequence>MITHSKEFRVQTTVIVPVPGDTDGAWGACRELPDVLSEEAVRSCADLHRIVESQGGIVARLFRTIGGHTAFRLLARDRKSHTLAGSVEWVRGDSGLWVQWDEPVTLCAYGQHRPTTVLAA</sequence>
<dbReference type="RefSeq" id="WP_150510984.1">
    <property type="nucleotide sequence ID" value="NZ_BMSQ01000036.1"/>
</dbReference>
<organism evidence="2 3">
    <name type="scientific">Streptomyces spectabilis</name>
    <dbReference type="NCBI Taxonomy" id="68270"/>
    <lineage>
        <taxon>Bacteria</taxon>
        <taxon>Bacillati</taxon>
        <taxon>Actinomycetota</taxon>
        <taxon>Actinomycetes</taxon>
        <taxon>Kitasatosporales</taxon>
        <taxon>Streptomycetaceae</taxon>
        <taxon>Streptomyces</taxon>
    </lineage>
</organism>
<evidence type="ECO:0000313" key="2">
    <source>
        <dbReference type="EMBL" id="QEV59866.1"/>
    </source>
</evidence>